<gene>
    <name evidence="2" type="ORF">Tci_050596</name>
</gene>
<feature type="region of interest" description="Disordered" evidence="1">
    <location>
        <begin position="169"/>
        <end position="211"/>
    </location>
</feature>
<evidence type="ECO:0008006" key="3">
    <source>
        <dbReference type="Google" id="ProtNLM"/>
    </source>
</evidence>
<feature type="compositionally biased region" description="Basic and acidic residues" evidence="1">
    <location>
        <begin position="406"/>
        <end position="415"/>
    </location>
</feature>
<evidence type="ECO:0000256" key="1">
    <source>
        <dbReference type="SAM" id="MobiDB-lite"/>
    </source>
</evidence>
<reference evidence="2" key="1">
    <citation type="journal article" date="2019" name="Sci. Rep.">
        <title>Draft genome of Tanacetum cinerariifolium, the natural source of mosquito coil.</title>
        <authorList>
            <person name="Yamashiro T."/>
            <person name="Shiraishi A."/>
            <person name="Satake H."/>
            <person name="Nakayama K."/>
        </authorList>
    </citation>
    <scope>NUCLEOTIDE SEQUENCE</scope>
</reference>
<dbReference type="EMBL" id="BKCJ010007710">
    <property type="protein sequence ID" value="GEU78618.1"/>
    <property type="molecule type" value="Genomic_DNA"/>
</dbReference>
<feature type="region of interest" description="Disordered" evidence="1">
    <location>
        <begin position="401"/>
        <end position="430"/>
    </location>
</feature>
<dbReference type="AlphaFoldDB" id="A0A6L2MXA1"/>
<sequence>MSTPTFADTQNLVVFLEKPVESARFEQIIDFLKSKPIHALTVIPTIYVSYVKQFWSIAKVKRVNNQEQIQALVDKQKVIITKDSIRSDLCFNDVEGTACLFNEAIFKGLARMGTMASVIIWLADNQKVNFPKYIFDNMVKSLEGGIKFYLFPRFLQVFLDHQVEGMARHKKIPQKKQKPKRKQRKEAGLSLDESEDEDNVPTPSSDLLPSSEDSYTLYELMVFYTSLQEQVFDLQEAKDAQSKEIVAIKKKVSKLLKWRKSRSRGLRRLMKTCSGRMIEEIDQDDKIALDADTQGRKTDDEMFGVDDLTGEEVVTTVADKSVKPTILAVASKVTTDVPTPRSKGILFYEQKKLHIPTVSLSKGKGKAKMIEPEVPIKKKDQIRMDEEEKRNVNAFIAMDSEAQKSSGKEAQESSIKRTTKNLKSDMSKKHKVDENVDPDIIDTKKLKKCIEIVLGDGHKVLIKATQISSRSQTIIDYKIHKEGKKSYFKIIRVDGNSQVHQTFEKMFKNFNREDVEVLWAIVKDRFKKEKPVEDMDNLLFRTLKTMFEHHVEDTIWTYQQGLDKVDYDEEMAYDLLRFIRKQLMEGYTPQ</sequence>
<evidence type="ECO:0000313" key="2">
    <source>
        <dbReference type="EMBL" id="GEU78618.1"/>
    </source>
</evidence>
<comment type="caution">
    <text evidence="2">The sequence shown here is derived from an EMBL/GenBank/DDBJ whole genome shotgun (WGS) entry which is preliminary data.</text>
</comment>
<feature type="compositionally biased region" description="Basic residues" evidence="1">
    <location>
        <begin position="169"/>
        <end position="184"/>
    </location>
</feature>
<name>A0A6L2MXA1_TANCI</name>
<accession>A0A6L2MXA1</accession>
<proteinExistence type="predicted"/>
<protein>
    <recommendedName>
        <fullName evidence="3">Xylulose kinase-1</fullName>
    </recommendedName>
</protein>
<organism evidence="2">
    <name type="scientific">Tanacetum cinerariifolium</name>
    <name type="common">Dalmatian daisy</name>
    <name type="synonym">Chrysanthemum cinerariifolium</name>
    <dbReference type="NCBI Taxonomy" id="118510"/>
    <lineage>
        <taxon>Eukaryota</taxon>
        <taxon>Viridiplantae</taxon>
        <taxon>Streptophyta</taxon>
        <taxon>Embryophyta</taxon>
        <taxon>Tracheophyta</taxon>
        <taxon>Spermatophyta</taxon>
        <taxon>Magnoliopsida</taxon>
        <taxon>eudicotyledons</taxon>
        <taxon>Gunneridae</taxon>
        <taxon>Pentapetalae</taxon>
        <taxon>asterids</taxon>
        <taxon>campanulids</taxon>
        <taxon>Asterales</taxon>
        <taxon>Asteraceae</taxon>
        <taxon>Asteroideae</taxon>
        <taxon>Anthemideae</taxon>
        <taxon>Anthemidinae</taxon>
        <taxon>Tanacetum</taxon>
    </lineage>
</organism>